<proteinExistence type="predicted"/>
<evidence type="ECO:0000313" key="1">
    <source>
        <dbReference type="EMBL" id="MET4759409.1"/>
    </source>
</evidence>
<dbReference type="Proteomes" id="UP001549366">
    <property type="component" value="Unassembled WGS sequence"/>
</dbReference>
<dbReference type="InterPro" id="IPR018775">
    <property type="entry name" value="RlaP"/>
</dbReference>
<protein>
    <submittedName>
        <fullName evidence="1">Nucleotidyltransferase</fullName>
    </submittedName>
</protein>
<dbReference type="Pfam" id="PF10127">
    <property type="entry name" value="RlaP"/>
    <property type="match status" value="1"/>
</dbReference>
<reference evidence="1 2" key="1">
    <citation type="submission" date="2024-06" db="EMBL/GenBank/DDBJ databases">
        <title>Genomic Encyclopedia of Type Strains, Phase V (KMG-V): Genome sequencing to study the core and pangenomes of soil and plant-associated prokaryotes.</title>
        <authorList>
            <person name="Whitman W."/>
        </authorList>
    </citation>
    <scope>NUCLEOTIDE SEQUENCE [LARGE SCALE GENOMIC DNA]</scope>
    <source>
        <strain evidence="1 2">NE40</strain>
    </source>
</reference>
<accession>A0ABV2SQ01</accession>
<sequence length="278" mass="32555">MTETPTFRESSMRDEILQRIEDIEREHNVIIHYAVESGSRAWGFASVDSDYDVRFIYSHAPSWYLSVDLEQKRDVIEYPIVDELDINGWELRKALKLLWRSNPALVEWLQSPVVYWDNGLFSHHARQLVADLYQTDKGIYHYRSMAKSNYREYLQQEEVPLKKYFYVLRPLLAIQWLKHYQEPAPVEFDRLRSVLGANHPVNKAIEELLILKRSNGETKTIQAIPALHEFIESQLFTLEAFRGGQPTTAASFDSINHLFRTILNHTAENNERGTTLCQ</sequence>
<organism evidence="1 2">
    <name type="scientific">Endozoicomonas lisbonensis</name>
    <dbReference type="NCBI Taxonomy" id="3120522"/>
    <lineage>
        <taxon>Bacteria</taxon>
        <taxon>Pseudomonadati</taxon>
        <taxon>Pseudomonadota</taxon>
        <taxon>Gammaproteobacteria</taxon>
        <taxon>Oceanospirillales</taxon>
        <taxon>Endozoicomonadaceae</taxon>
        <taxon>Endozoicomonas</taxon>
    </lineage>
</organism>
<name>A0ABV2SQ01_9GAMM</name>
<comment type="caution">
    <text evidence="1">The sequence shown here is derived from an EMBL/GenBank/DDBJ whole genome shotgun (WGS) entry which is preliminary data.</text>
</comment>
<keyword evidence="2" id="KW-1185">Reference proteome</keyword>
<evidence type="ECO:0000313" key="2">
    <source>
        <dbReference type="Proteomes" id="UP001549366"/>
    </source>
</evidence>
<dbReference type="RefSeq" id="WP_354009395.1">
    <property type="nucleotide sequence ID" value="NZ_JBEWTA010000001.1"/>
</dbReference>
<dbReference type="EMBL" id="JBEWTB010000002">
    <property type="protein sequence ID" value="MET4759409.1"/>
    <property type="molecule type" value="Genomic_DNA"/>
</dbReference>
<gene>
    <name evidence="1" type="ORF">V5J35_004601</name>
</gene>
<dbReference type="PANTHER" id="PTHR34817">
    <property type="entry name" value="NUCLEOTIDYLTRANSFERASE"/>
    <property type="match status" value="1"/>
</dbReference>
<dbReference type="PANTHER" id="PTHR34817:SF2">
    <property type="entry name" value="NUCLEOTIDYLTRANSFERASE"/>
    <property type="match status" value="1"/>
</dbReference>